<name>A0A0P6Y529_9CHLR</name>
<comment type="caution">
    <text evidence="4">The sequence shown here is derived from an EMBL/GenBank/DDBJ whole genome shotgun (WGS) entry which is preliminary data.</text>
</comment>
<dbReference type="GO" id="GO:0003697">
    <property type="term" value="F:single-stranded DNA binding"/>
    <property type="evidence" value="ECO:0007669"/>
    <property type="project" value="UniProtKB-UniRule"/>
</dbReference>
<dbReference type="SUPFAM" id="SSF50249">
    <property type="entry name" value="Nucleic acid-binding proteins"/>
    <property type="match status" value="1"/>
</dbReference>
<dbReference type="GO" id="GO:0009295">
    <property type="term" value="C:nucleoid"/>
    <property type="evidence" value="ECO:0007669"/>
    <property type="project" value="TreeGrafter"/>
</dbReference>
<dbReference type="HAMAP" id="MF_00984">
    <property type="entry name" value="SSB"/>
    <property type="match status" value="1"/>
</dbReference>
<dbReference type="PROSITE" id="PS50935">
    <property type="entry name" value="SSB"/>
    <property type="match status" value="1"/>
</dbReference>
<dbReference type="PANTHER" id="PTHR10302">
    <property type="entry name" value="SINGLE-STRANDED DNA-BINDING PROTEIN"/>
    <property type="match status" value="1"/>
</dbReference>
<protein>
    <recommendedName>
        <fullName evidence="2 3">Single-stranded DNA-binding protein</fullName>
        <shortName evidence="2">SSB</shortName>
    </recommendedName>
</protein>
<keyword evidence="1 2" id="KW-0238">DNA-binding</keyword>
<dbReference type="Pfam" id="PF00436">
    <property type="entry name" value="SSB"/>
    <property type="match status" value="1"/>
</dbReference>
<dbReference type="PATRIC" id="fig|70996.4.peg.1667"/>
<dbReference type="InterPro" id="IPR011344">
    <property type="entry name" value="ssDNA-bd"/>
</dbReference>
<evidence type="ECO:0000256" key="3">
    <source>
        <dbReference type="PIRNR" id="PIRNR002070"/>
    </source>
</evidence>
<dbReference type="OrthoDB" id="9809878at2"/>
<dbReference type="NCBIfam" id="TIGR00621">
    <property type="entry name" value="ssb"/>
    <property type="match status" value="1"/>
</dbReference>
<dbReference type="Gene3D" id="2.40.50.140">
    <property type="entry name" value="Nucleic acid-binding proteins"/>
    <property type="match status" value="1"/>
</dbReference>
<accession>A0A0P6Y529</accession>
<evidence type="ECO:0000256" key="2">
    <source>
        <dbReference type="HAMAP-Rule" id="MF_00984"/>
    </source>
</evidence>
<dbReference type="InterPro" id="IPR000424">
    <property type="entry name" value="Primosome_PriB/ssb"/>
</dbReference>
<dbReference type="GO" id="GO:0006260">
    <property type="term" value="P:DNA replication"/>
    <property type="evidence" value="ECO:0007669"/>
    <property type="project" value="InterPro"/>
</dbReference>
<dbReference type="Proteomes" id="UP000050277">
    <property type="component" value="Unassembled WGS sequence"/>
</dbReference>
<gene>
    <name evidence="4" type="ORF">SE18_02545</name>
</gene>
<dbReference type="EMBL" id="LGKP01000006">
    <property type="protein sequence ID" value="KPL91324.1"/>
    <property type="molecule type" value="Genomic_DNA"/>
</dbReference>
<comment type="caution">
    <text evidence="2">Lacks conserved residue(s) required for the propagation of feature annotation.</text>
</comment>
<dbReference type="AlphaFoldDB" id="A0A0P6Y529"/>
<proteinExistence type="inferred from homology"/>
<dbReference type="CDD" id="cd04496">
    <property type="entry name" value="SSB_OBF"/>
    <property type="match status" value="1"/>
</dbReference>
<organism evidence="4 5">
    <name type="scientific">Herpetosiphon geysericola</name>
    <dbReference type="NCBI Taxonomy" id="70996"/>
    <lineage>
        <taxon>Bacteria</taxon>
        <taxon>Bacillati</taxon>
        <taxon>Chloroflexota</taxon>
        <taxon>Chloroflexia</taxon>
        <taxon>Herpetosiphonales</taxon>
        <taxon>Herpetosiphonaceae</taxon>
        <taxon>Herpetosiphon</taxon>
    </lineage>
</organism>
<evidence type="ECO:0000313" key="5">
    <source>
        <dbReference type="Proteomes" id="UP000050277"/>
    </source>
</evidence>
<dbReference type="STRING" id="70996.SE18_02545"/>
<evidence type="ECO:0000256" key="1">
    <source>
        <dbReference type="ARBA" id="ARBA00023125"/>
    </source>
</evidence>
<dbReference type="InterPro" id="IPR012340">
    <property type="entry name" value="NA-bd_OB-fold"/>
</dbReference>
<dbReference type="PANTHER" id="PTHR10302:SF27">
    <property type="entry name" value="SINGLE-STRANDED DNA-BINDING PROTEIN"/>
    <property type="match status" value="1"/>
</dbReference>
<evidence type="ECO:0000313" key="4">
    <source>
        <dbReference type="EMBL" id="KPL91324.1"/>
    </source>
</evidence>
<reference evidence="4 5" key="1">
    <citation type="submission" date="2015-07" db="EMBL/GenBank/DDBJ databases">
        <title>Whole genome sequence of Herpetosiphon geysericola DSM 7119.</title>
        <authorList>
            <person name="Hemp J."/>
            <person name="Ward L.M."/>
            <person name="Pace L.A."/>
            <person name="Fischer W.W."/>
        </authorList>
    </citation>
    <scope>NUCLEOTIDE SEQUENCE [LARGE SCALE GENOMIC DNA]</scope>
    <source>
        <strain evidence="4 5">DSM 7119</strain>
    </source>
</reference>
<comment type="subunit">
    <text evidence="2">Homotetramer.</text>
</comment>
<keyword evidence="5" id="KW-1185">Reference proteome</keyword>
<sequence length="119" mass="13406">MNVKGTVNRVELIGWLGGEPTQRFLPSGVGVCDFNVATKRFGSKDEQGEQTFDTEWTTIEAWNGLGDICQDRLHKGSRVRVVGSLHTRSWEDKDSGQRRSKTVVRADEVLFLDSYSNDE</sequence>
<dbReference type="RefSeq" id="WP_054532848.1">
    <property type="nucleotide sequence ID" value="NZ_LGKP01000006.1"/>
</dbReference>
<dbReference type="PIRSF" id="PIRSF002070">
    <property type="entry name" value="SSB"/>
    <property type="match status" value="1"/>
</dbReference>